<dbReference type="OrthoDB" id="795262at2759"/>
<keyword evidence="1" id="KW-0175">Coiled coil</keyword>
<dbReference type="Pfam" id="PF10358">
    <property type="entry name" value="NT-C2"/>
    <property type="match status" value="1"/>
</dbReference>
<feature type="coiled-coil region" evidence="1">
    <location>
        <begin position="365"/>
        <end position="392"/>
    </location>
</feature>
<evidence type="ECO:0000313" key="5">
    <source>
        <dbReference type="RefSeq" id="XP_038971110.1"/>
    </source>
</evidence>
<keyword evidence="4" id="KW-1185">Reference proteome</keyword>
<proteinExistence type="predicted"/>
<dbReference type="PANTHER" id="PTHR34452:SF7">
    <property type="entry name" value="MYOSIN HEAVY CHAIN-RELATED PROTEIN"/>
    <property type="match status" value="1"/>
</dbReference>
<dbReference type="GeneID" id="103719428"/>
<gene>
    <name evidence="5" type="primary">LOC103719428</name>
</gene>
<dbReference type="PROSITE" id="PS51840">
    <property type="entry name" value="C2_NT"/>
    <property type="match status" value="1"/>
</dbReference>
<evidence type="ECO:0000256" key="1">
    <source>
        <dbReference type="SAM" id="Coils"/>
    </source>
</evidence>
<accession>A0A8B8ZAK8</accession>
<reference evidence="4" key="1">
    <citation type="journal article" date="2019" name="Nat. Commun.">
        <title>Genome-wide association mapping of date palm fruit traits.</title>
        <authorList>
            <person name="Hazzouri K.M."/>
            <person name="Gros-Balthazard M."/>
            <person name="Flowers J.M."/>
            <person name="Copetti D."/>
            <person name="Lemansour A."/>
            <person name="Lebrun M."/>
            <person name="Masmoudi K."/>
            <person name="Ferrand S."/>
            <person name="Dhar M.I."/>
            <person name="Fresquez Z.A."/>
            <person name="Rosas U."/>
            <person name="Zhang J."/>
            <person name="Talag J."/>
            <person name="Lee S."/>
            <person name="Kudrna D."/>
            <person name="Powell R.F."/>
            <person name="Leitch I.J."/>
            <person name="Krueger R.R."/>
            <person name="Wing R.A."/>
            <person name="Amiri K.M.A."/>
            <person name="Purugganan M.D."/>
        </authorList>
    </citation>
    <scope>NUCLEOTIDE SEQUENCE [LARGE SCALE GENOMIC DNA]</scope>
    <source>
        <strain evidence="4">cv. Khalas</strain>
    </source>
</reference>
<evidence type="ECO:0000256" key="2">
    <source>
        <dbReference type="SAM" id="MobiDB-lite"/>
    </source>
</evidence>
<organism evidence="4 5">
    <name type="scientific">Phoenix dactylifera</name>
    <name type="common">Date palm</name>
    <dbReference type="NCBI Taxonomy" id="42345"/>
    <lineage>
        <taxon>Eukaryota</taxon>
        <taxon>Viridiplantae</taxon>
        <taxon>Streptophyta</taxon>
        <taxon>Embryophyta</taxon>
        <taxon>Tracheophyta</taxon>
        <taxon>Spermatophyta</taxon>
        <taxon>Magnoliopsida</taxon>
        <taxon>Liliopsida</taxon>
        <taxon>Arecaceae</taxon>
        <taxon>Coryphoideae</taxon>
        <taxon>Phoeniceae</taxon>
        <taxon>Phoenix</taxon>
    </lineage>
</organism>
<dbReference type="RefSeq" id="XP_038971110.1">
    <property type="nucleotide sequence ID" value="XM_039115182.1"/>
</dbReference>
<feature type="region of interest" description="Disordered" evidence="2">
    <location>
        <begin position="199"/>
        <end position="270"/>
    </location>
</feature>
<sequence length="929" mass="106455">MFKAARWRTEKNKIKVVFKLQFQATQVPELGWETMMVDLVPKDARKPTARSEKAAVIKGTCHWVNPIYETVKLTKDPRTEKINEKAYRFLVIADGSAKADFVGEIFIDLAIYAEVLKPSVVSLPFKASDSEAILHVTIQRMQADAEGTFFGAFDQNGETNIAEQQSKMTSQLDISNAEQGSDFRRTNVNSIEQDRSLFNNQAELRSPSRKTMPQQAEPNENLTKSITCNSISQSGHGDHQSSNTHWSVSSQLDGSMDCPATSFGETGLRDGSRTSDISIKKLRSDIVALARQVDMSEIELKTLRKQVKENRHEKDLLSELDSLKEERDAVRRECEEFKASLLKRIGTEAISVKSWFDGEDLWSVLEETKKELNHEKNLNANLRLQLQKTQDSNSRLILAVQYLEELLEQKNGGMMTGINSGIVPTKEEINDGLSGTKNGTESSQEQIYEDKNNWFPMVTEKDNEQYKLEVLIREHDDVKAANTLEQKIIDLKSELEFYKKDHEDLEMHMEQLALDYEILKQEHHHVSSKLKQSQLKEQLGAQYECSAQQSIIKDLEDQVKKLEKEFEEQAEAFEADLATVMHAKVEQEQRAIQAEEALRRTRWRNANTAERLYEEFKRLSAQMSFSFSMNEKLFMQALTKTSELHLQKCYPEEPQKRTREEEATEHDQCNVQKSTVIDPKTKEKELNLELKKEVEELKGQARQEAFSEEMLELKAEMQRLLQENAYLSEKMEEKETLAAESKILAKEVDMLSQGSYLEKDMLDGKLVSVGEEAKKSIEELNELRDLKDENDSMVRILTSEVVTFQYDDLKHSLLEDEPEKEKLRNQVFQLSGDLLRAEEQITCIQKKLKENTRFTAIDGTTETITINKHNISDLATHGSQEVNNLHEKVKHLELLPMPSFTSGRVDGILSSSKDKGLLSLLYSRYRTAP</sequence>
<reference evidence="5" key="2">
    <citation type="submission" date="2025-08" db="UniProtKB">
        <authorList>
            <consortium name="RefSeq"/>
        </authorList>
    </citation>
    <scope>IDENTIFICATION</scope>
    <source>
        <tissue evidence="5">Young leaves</tissue>
    </source>
</reference>
<dbReference type="InterPro" id="IPR019448">
    <property type="entry name" value="NT-C2"/>
</dbReference>
<feature type="coiled-coil region" evidence="1">
    <location>
        <begin position="680"/>
        <end position="737"/>
    </location>
</feature>
<feature type="domain" description="C2 NT-type" evidence="3">
    <location>
        <begin position="6"/>
        <end position="142"/>
    </location>
</feature>
<dbReference type="Proteomes" id="UP000228380">
    <property type="component" value="Chromosome 17"/>
</dbReference>
<evidence type="ECO:0000259" key="3">
    <source>
        <dbReference type="PROSITE" id="PS51840"/>
    </source>
</evidence>
<dbReference type="PANTHER" id="PTHR34452">
    <property type="entry name" value="MYOSIN HEAVY CHAIN-RELATED PROTEIN"/>
    <property type="match status" value="1"/>
</dbReference>
<feature type="coiled-coil region" evidence="1">
    <location>
        <begin position="279"/>
        <end position="340"/>
    </location>
</feature>
<protein>
    <submittedName>
        <fullName evidence="5">Polyamine-modulated factor 1-binding protein 1 isoform X1</fullName>
    </submittedName>
</protein>
<feature type="coiled-coil region" evidence="1">
    <location>
        <begin position="481"/>
        <end position="572"/>
    </location>
</feature>
<dbReference type="AlphaFoldDB" id="A0A8B8ZAK8"/>
<feature type="compositionally biased region" description="Polar residues" evidence="2">
    <location>
        <begin position="199"/>
        <end position="253"/>
    </location>
</feature>
<evidence type="ECO:0000313" key="4">
    <source>
        <dbReference type="Proteomes" id="UP000228380"/>
    </source>
</evidence>
<name>A0A8B8ZAK8_PHODC</name>